<evidence type="ECO:0000256" key="9">
    <source>
        <dbReference type="RuleBase" id="RU368073"/>
    </source>
</evidence>
<sequence length="360" mass="39808">MNSQYYPQGRSPPPLQHPIPTHAHYQIPEPPDTPGAPEGAQGYMSFTSPQVQPSMRASQGQQPVFVQQPPYGGGGFHQPQPQPATDFQAWGGGPQQQQPHPNGVPNLAAFGVDSATAQMGVQLGKSAMAAGQDYVEKNFGSYFLPVSMMKHQFNVSNSYVLNKLRILVFPWRHRPWSRKVRRSEASGQSEGYQPPRDDINSPDLYIPTMALVTYVLLSALVAGMNNRFHPEVLGVGLSKALAVLIMDVAFVKLGCYTLNIQSSAQVVDLVAYGGYKFVAAVSVLLASMVLGRKLWWCVFFYSFGAIGFFLLRSLRYVVLPDPNTQVNNSTVTHAQRGWRVRFLFIVAMTQILYMAILVLM</sequence>
<dbReference type="Pfam" id="PF03878">
    <property type="entry name" value="YIF1"/>
    <property type="match status" value="1"/>
</dbReference>
<dbReference type="STRING" id="1051891.A0A0C3QP21"/>
<evidence type="ECO:0000256" key="7">
    <source>
        <dbReference type="ARBA" id="ARBA00023034"/>
    </source>
</evidence>
<evidence type="ECO:0000256" key="2">
    <source>
        <dbReference type="ARBA" id="ARBA00022448"/>
    </source>
</evidence>
<gene>
    <name evidence="11" type="ORF">M407DRAFT_242791</name>
</gene>
<accession>A0A0C3QP21</accession>
<comment type="similarity">
    <text evidence="1 9">Belongs to the YIF1 family.</text>
</comment>
<evidence type="ECO:0000313" key="12">
    <source>
        <dbReference type="Proteomes" id="UP000054248"/>
    </source>
</evidence>
<dbReference type="GO" id="GO:0000139">
    <property type="term" value="C:Golgi membrane"/>
    <property type="evidence" value="ECO:0007669"/>
    <property type="project" value="UniProtKB-SubCell"/>
</dbReference>
<dbReference type="Proteomes" id="UP000054248">
    <property type="component" value="Unassembled WGS sequence"/>
</dbReference>
<feature type="transmembrane region" description="Helical" evidence="9">
    <location>
        <begin position="298"/>
        <end position="318"/>
    </location>
</feature>
<feature type="compositionally biased region" description="Low complexity" evidence="10">
    <location>
        <begin position="59"/>
        <end position="70"/>
    </location>
</feature>
<dbReference type="GO" id="GO:0006888">
    <property type="term" value="P:endoplasmic reticulum to Golgi vesicle-mediated transport"/>
    <property type="evidence" value="ECO:0007669"/>
    <property type="project" value="UniProtKB-UniRule"/>
</dbReference>
<dbReference type="InterPro" id="IPR005578">
    <property type="entry name" value="Yif1_fam"/>
</dbReference>
<evidence type="ECO:0000256" key="6">
    <source>
        <dbReference type="ARBA" id="ARBA00022989"/>
    </source>
</evidence>
<evidence type="ECO:0000313" key="11">
    <source>
        <dbReference type="EMBL" id="KIO28979.1"/>
    </source>
</evidence>
<feature type="transmembrane region" description="Helical" evidence="9">
    <location>
        <begin position="204"/>
        <end position="225"/>
    </location>
</feature>
<keyword evidence="12" id="KW-1185">Reference proteome</keyword>
<dbReference type="EMBL" id="KN822988">
    <property type="protein sequence ID" value="KIO28979.1"/>
    <property type="molecule type" value="Genomic_DNA"/>
</dbReference>
<evidence type="ECO:0000256" key="3">
    <source>
        <dbReference type="ARBA" id="ARBA00022692"/>
    </source>
</evidence>
<dbReference type="GO" id="GO:0015031">
    <property type="term" value="P:protein transport"/>
    <property type="evidence" value="ECO:0007669"/>
    <property type="project" value="UniProtKB-KW"/>
</dbReference>
<keyword evidence="6 9" id="KW-1133">Transmembrane helix</keyword>
<dbReference type="GO" id="GO:0005789">
    <property type="term" value="C:endoplasmic reticulum membrane"/>
    <property type="evidence" value="ECO:0007669"/>
    <property type="project" value="UniProtKB-SubCell"/>
</dbReference>
<comment type="subcellular location">
    <subcellularLocation>
        <location evidence="9">Endoplasmic reticulum membrane</location>
        <topology evidence="9">Multi-pass membrane protein</topology>
    </subcellularLocation>
    <subcellularLocation>
        <location evidence="9">Golgi apparatus membrane</location>
        <topology evidence="9">Multi-pass membrane protein</topology>
    </subcellularLocation>
</comment>
<feature type="transmembrane region" description="Helical" evidence="9">
    <location>
        <begin position="338"/>
        <end position="359"/>
    </location>
</feature>
<keyword evidence="2 9" id="KW-0813">Transport</keyword>
<feature type="region of interest" description="Disordered" evidence="10">
    <location>
        <begin position="1"/>
        <end position="102"/>
    </location>
</feature>
<dbReference type="AlphaFoldDB" id="A0A0C3QP21"/>
<keyword evidence="5 9" id="KW-0653">Protein transport</keyword>
<organism evidence="11 12">
    <name type="scientific">Tulasnella calospora MUT 4182</name>
    <dbReference type="NCBI Taxonomy" id="1051891"/>
    <lineage>
        <taxon>Eukaryota</taxon>
        <taxon>Fungi</taxon>
        <taxon>Dikarya</taxon>
        <taxon>Basidiomycota</taxon>
        <taxon>Agaricomycotina</taxon>
        <taxon>Agaricomycetes</taxon>
        <taxon>Cantharellales</taxon>
        <taxon>Tulasnellaceae</taxon>
        <taxon>Tulasnella</taxon>
    </lineage>
</organism>
<evidence type="ECO:0000256" key="10">
    <source>
        <dbReference type="SAM" id="MobiDB-lite"/>
    </source>
</evidence>
<evidence type="ECO:0000256" key="4">
    <source>
        <dbReference type="ARBA" id="ARBA00022824"/>
    </source>
</evidence>
<protein>
    <recommendedName>
        <fullName evidence="9">Protein YIF1</fullName>
    </recommendedName>
</protein>
<dbReference type="OrthoDB" id="337750at2759"/>
<evidence type="ECO:0000256" key="5">
    <source>
        <dbReference type="ARBA" id="ARBA00022927"/>
    </source>
</evidence>
<name>A0A0C3QP21_9AGAM</name>
<dbReference type="GO" id="GO:0005793">
    <property type="term" value="C:endoplasmic reticulum-Golgi intermediate compartment"/>
    <property type="evidence" value="ECO:0007669"/>
    <property type="project" value="UniProtKB-UniRule"/>
</dbReference>
<keyword evidence="4 9" id="KW-0256">Endoplasmic reticulum</keyword>
<keyword evidence="8 9" id="KW-0472">Membrane</keyword>
<feature type="compositionally biased region" description="Polar residues" evidence="10">
    <location>
        <begin position="44"/>
        <end position="58"/>
    </location>
</feature>
<proteinExistence type="inferred from homology"/>
<feature type="transmembrane region" description="Helical" evidence="9">
    <location>
        <begin position="271"/>
        <end position="291"/>
    </location>
</feature>
<dbReference type="PANTHER" id="PTHR14083">
    <property type="entry name" value="YIP1 INTERACTING FACTOR HOMOLOG YIF1 PROTEIN"/>
    <property type="match status" value="1"/>
</dbReference>
<reference evidence="12" key="2">
    <citation type="submission" date="2015-01" db="EMBL/GenBank/DDBJ databases">
        <title>Evolutionary Origins and Diversification of the Mycorrhizal Mutualists.</title>
        <authorList>
            <consortium name="DOE Joint Genome Institute"/>
            <consortium name="Mycorrhizal Genomics Consortium"/>
            <person name="Kohler A."/>
            <person name="Kuo A."/>
            <person name="Nagy L.G."/>
            <person name="Floudas D."/>
            <person name="Copeland A."/>
            <person name="Barry K.W."/>
            <person name="Cichocki N."/>
            <person name="Veneault-Fourrey C."/>
            <person name="LaButti K."/>
            <person name="Lindquist E.A."/>
            <person name="Lipzen A."/>
            <person name="Lundell T."/>
            <person name="Morin E."/>
            <person name="Murat C."/>
            <person name="Riley R."/>
            <person name="Ohm R."/>
            <person name="Sun H."/>
            <person name="Tunlid A."/>
            <person name="Henrissat B."/>
            <person name="Grigoriev I.V."/>
            <person name="Hibbett D.S."/>
            <person name="Martin F."/>
        </authorList>
    </citation>
    <scope>NUCLEOTIDE SEQUENCE [LARGE SCALE GENOMIC DNA]</scope>
    <source>
        <strain evidence="12">MUT 4182</strain>
    </source>
</reference>
<evidence type="ECO:0000256" key="1">
    <source>
        <dbReference type="ARBA" id="ARBA00009727"/>
    </source>
</evidence>
<dbReference type="GO" id="GO:0030134">
    <property type="term" value="C:COPII-coated ER to Golgi transport vesicle"/>
    <property type="evidence" value="ECO:0007669"/>
    <property type="project" value="TreeGrafter"/>
</dbReference>
<dbReference type="PANTHER" id="PTHR14083:SF0">
    <property type="entry name" value="YIP1D-INTERACTING FACTOR 1, ISOFORM C"/>
    <property type="match status" value="1"/>
</dbReference>
<dbReference type="HOGENOM" id="CLU_047877_2_0_1"/>
<keyword evidence="3 9" id="KW-0812">Transmembrane</keyword>
<keyword evidence="7 9" id="KW-0333">Golgi apparatus</keyword>
<reference evidence="11 12" key="1">
    <citation type="submission" date="2014-04" db="EMBL/GenBank/DDBJ databases">
        <authorList>
            <consortium name="DOE Joint Genome Institute"/>
            <person name="Kuo A."/>
            <person name="Girlanda M."/>
            <person name="Perotto S."/>
            <person name="Kohler A."/>
            <person name="Nagy L.G."/>
            <person name="Floudas D."/>
            <person name="Copeland A."/>
            <person name="Barry K.W."/>
            <person name="Cichocki N."/>
            <person name="Veneault-Fourrey C."/>
            <person name="LaButti K."/>
            <person name="Lindquist E.A."/>
            <person name="Lipzen A."/>
            <person name="Lundell T."/>
            <person name="Morin E."/>
            <person name="Murat C."/>
            <person name="Sun H."/>
            <person name="Tunlid A."/>
            <person name="Henrissat B."/>
            <person name="Grigoriev I.V."/>
            <person name="Hibbett D.S."/>
            <person name="Martin F."/>
            <person name="Nordberg H.P."/>
            <person name="Cantor M.N."/>
            <person name="Hua S.X."/>
        </authorList>
    </citation>
    <scope>NUCLEOTIDE SEQUENCE [LARGE SCALE GENOMIC DNA]</scope>
    <source>
        <strain evidence="11 12">MUT 4182</strain>
    </source>
</reference>
<evidence type="ECO:0000256" key="8">
    <source>
        <dbReference type="ARBA" id="ARBA00023136"/>
    </source>
</evidence>
<feature type="transmembrane region" description="Helical" evidence="9">
    <location>
        <begin position="232"/>
        <end position="251"/>
    </location>
</feature>
<comment type="function">
    <text evidence="9">Has a role in transport between endoplasmic reticulum and Golgi.</text>
</comment>